<dbReference type="PROSITE" id="PS51643">
    <property type="entry name" value="HD_CAS3"/>
    <property type="match status" value="1"/>
</dbReference>
<dbReference type="GO" id="GO:0005524">
    <property type="term" value="F:ATP binding"/>
    <property type="evidence" value="ECO:0007669"/>
    <property type="project" value="UniProtKB-KW"/>
</dbReference>
<keyword evidence="12" id="KW-0255">Endonuclease</keyword>
<dbReference type="GO" id="GO:0003724">
    <property type="term" value="F:RNA helicase activity"/>
    <property type="evidence" value="ECO:0007669"/>
    <property type="project" value="TreeGrafter"/>
</dbReference>
<dbReference type="GO" id="GO:0051607">
    <property type="term" value="P:defense response to virus"/>
    <property type="evidence" value="ECO:0007669"/>
    <property type="project" value="UniProtKB-KW"/>
</dbReference>
<dbReference type="SUPFAM" id="SSF52540">
    <property type="entry name" value="P-loop containing nucleoside triphosphate hydrolases"/>
    <property type="match status" value="1"/>
</dbReference>
<evidence type="ECO:0000256" key="8">
    <source>
        <dbReference type="ARBA" id="ARBA00022840"/>
    </source>
</evidence>
<evidence type="ECO:0000256" key="6">
    <source>
        <dbReference type="ARBA" id="ARBA00022801"/>
    </source>
</evidence>
<dbReference type="CDD" id="cd09641">
    <property type="entry name" value="Cas3''_I"/>
    <property type="match status" value="1"/>
</dbReference>
<dbReference type="InterPro" id="IPR038257">
    <property type="entry name" value="CRISPR-assoc_Cas3_HD_sf"/>
</dbReference>
<evidence type="ECO:0000256" key="1">
    <source>
        <dbReference type="ARBA" id="ARBA00006847"/>
    </source>
</evidence>
<dbReference type="Pfam" id="PF22590">
    <property type="entry name" value="Cas3-like_C_2"/>
    <property type="match status" value="1"/>
</dbReference>
<dbReference type="GO" id="GO:0004519">
    <property type="term" value="F:endonuclease activity"/>
    <property type="evidence" value="ECO:0007669"/>
    <property type="project" value="UniProtKB-KW"/>
</dbReference>
<dbReference type="PANTHER" id="PTHR47963:SF9">
    <property type="entry name" value="CRISPR-ASSOCIATED ENDONUCLEASE_HELICASE CAS3"/>
    <property type="match status" value="1"/>
</dbReference>
<dbReference type="InterPro" id="IPR027417">
    <property type="entry name" value="P-loop_NTPase"/>
</dbReference>
<dbReference type="Proteomes" id="UP000236394">
    <property type="component" value="Unassembled WGS sequence"/>
</dbReference>
<dbReference type="GO" id="GO:0003723">
    <property type="term" value="F:RNA binding"/>
    <property type="evidence" value="ECO:0007669"/>
    <property type="project" value="TreeGrafter"/>
</dbReference>
<dbReference type="Pfam" id="PF00270">
    <property type="entry name" value="DEAD"/>
    <property type="match status" value="1"/>
</dbReference>
<evidence type="ECO:0000256" key="5">
    <source>
        <dbReference type="ARBA" id="ARBA00022741"/>
    </source>
</evidence>
<keyword evidence="9" id="KW-0051">Antiviral defense</keyword>
<evidence type="ECO:0000313" key="13">
    <source>
        <dbReference type="Proteomes" id="UP000236394"/>
    </source>
</evidence>
<dbReference type="InterPro" id="IPR041372">
    <property type="entry name" value="Cas3_C"/>
</dbReference>
<dbReference type="RefSeq" id="WP_102892691.1">
    <property type="nucleotide sequence ID" value="NZ_NBZD01000004.1"/>
</dbReference>
<dbReference type="SMART" id="SM00487">
    <property type="entry name" value="DEXDc"/>
    <property type="match status" value="1"/>
</dbReference>
<comment type="similarity">
    <text evidence="2">In the central section; belongs to the CRISPR-associated helicase Cas3 family.</text>
</comment>
<reference evidence="13" key="1">
    <citation type="submission" date="2017-04" db="EMBL/GenBank/DDBJ databases">
        <authorList>
            <person name="Bumgarner R.E."/>
            <person name="Fredricks D.N."/>
            <person name="Srinivasan S."/>
        </authorList>
    </citation>
    <scope>NUCLEOTIDE SEQUENCE [LARGE SCALE GENOMIC DNA]</scope>
    <source>
        <strain evidence="13">KA00405</strain>
    </source>
</reference>
<dbReference type="GO" id="GO:0016787">
    <property type="term" value="F:hydrolase activity"/>
    <property type="evidence" value="ECO:0007669"/>
    <property type="project" value="UniProtKB-KW"/>
</dbReference>
<dbReference type="NCBIfam" id="TIGR01587">
    <property type="entry name" value="cas3_core"/>
    <property type="match status" value="1"/>
</dbReference>
<evidence type="ECO:0000259" key="10">
    <source>
        <dbReference type="PROSITE" id="PS51192"/>
    </source>
</evidence>
<dbReference type="Gene3D" id="3.40.50.300">
    <property type="entry name" value="P-loop containing nucleotide triphosphate hydrolases"/>
    <property type="match status" value="2"/>
</dbReference>
<dbReference type="InterPro" id="IPR001650">
    <property type="entry name" value="Helicase_C-like"/>
</dbReference>
<evidence type="ECO:0000259" key="11">
    <source>
        <dbReference type="PROSITE" id="PS51643"/>
    </source>
</evidence>
<dbReference type="EMBL" id="NBZD01000004">
    <property type="protein sequence ID" value="PNH18028.1"/>
    <property type="molecule type" value="Genomic_DNA"/>
</dbReference>
<dbReference type="PROSITE" id="PS51192">
    <property type="entry name" value="HELICASE_ATP_BIND_1"/>
    <property type="match status" value="1"/>
</dbReference>
<evidence type="ECO:0000256" key="9">
    <source>
        <dbReference type="ARBA" id="ARBA00023118"/>
    </source>
</evidence>
<dbReference type="SMART" id="SM00490">
    <property type="entry name" value="HELICc"/>
    <property type="match status" value="1"/>
</dbReference>
<dbReference type="InterPro" id="IPR050547">
    <property type="entry name" value="DEAD_box_RNA_helicases"/>
</dbReference>
<sequence>MRKEYLWAKKNRVNNKAMWLPLTVHLNDTMEVCGLLYDHWLASGVKDFLAQAIQLSEPITATSQNIDSQGRASLGGDGQNVYNRDVYGLLKRLCQFLGAVHDIGKATPVFQTKKSFNDSELDLIINENLARSGFKDLERYIVDNHRNIRHSESGQYILTKFGVNFCVANIIGAHHGRPAEENIDKLISAYPSSIYQVEKANSEVAAGWSKIHQEFLSWAIDACGFSDVKELPLISQPGQVILSGLLIMADWIASNEKYFPLMNANVQDVYHDRAEVCLKDRVKNGFKKWIEDKAEAWEPEVYTEDIFQRRFSFSPRAAQKKISECIHAIDKPGITIIEAPMGMGKTETALVAVEELANKTCRTGMFFGLPTQATSNGIFSRVTEWLQHLAGEKSARLIHGKAQLNEAFANLPLSRNIHDEDGVGVNEWFAGKKVSILDDFIVGTVDQILLAALKKKHLMLRHLGLANKIVVIDEVHAYDAYMSVYLFQALKWLGAYGVPVVILSATLPINKRNDLLKYYMIGAGYKFKNAAKPTNFSENEAYPLLTYNDGQTIKQFSEFEHEEGLDYKIKCLKKSESAEITDCISKLTPSGGVVGVIVNTVKKSQALAEQCSEFFGEENVELLHSAFVATDRYKKEKKLLESIGKGGKRPDFKIIIGTQVVEQSLDIDFDVLISELAPMDLLLQRMGRLHRHKNTNRPDNLKVPQVYVLNCGDYDFDEASTHVYSKYLLFRTEFYLPDKINIPNDISSLVQLVYSDKILNLSNDRKMMNEVYNSYKDEYVSEVEHREERAKKYRLGDPTKKIAENKNLIDWIINSKVSDEKSEMTDYAQVRDSADTVEVIALRHCEGGYEFLDKPGCIDPTDNKTAMEIAKRTIKLPSAAYYGYGIDKVIEELEKYYIEHFKGWEKQLWLKGSLGIIFDEHNVFRLFDKILLYDEKYGLKVLTEDKNERV</sequence>
<dbReference type="AlphaFoldDB" id="A0A2J8AZU3"/>
<dbReference type="Pfam" id="PF18019">
    <property type="entry name" value="Cas3_HD"/>
    <property type="match status" value="1"/>
</dbReference>
<evidence type="ECO:0000256" key="2">
    <source>
        <dbReference type="ARBA" id="ARBA00009046"/>
    </source>
</evidence>
<comment type="caution">
    <text evidence="12">The sequence shown here is derived from an EMBL/GenBank/DDBJ whole genome shotgun (WGS) entry which is preliminary data.</text>
</comment>
<dbReference type="PANTHER" id="PTHR47963">
    <property type="entry name" value="DEAD-BOX ATP-DEPENDENT RNA HELICASE 47, MITOCHONDRIAL"/>
    <property type="match status" value="1"/>
</dbReference>
<evidence type="ECO:0000313" key="12">
    <source>
        <dbReference type="EMBL" id="PNH18028.1"/>
    </source>
</evidence>
<evidence type="ECO:0000256" key="3">
    <source>
        <dbReference type="ARBA" id="ARBA00022722"/>
    </source>
</evidence>
<keyword evidence="6" id="KW-0378">Hydrolase</keyword>
<dbReference type="Gene3D" id="1.10.3210.30">
    <property type="match status" value="1"/>
</dbReference>
<keyword evidence="3" id="KW-0540">Nuclease</keyword>
<dbReference type="InterPro" id="IPR054712">
    <property type="entry name" value="Cas3-like_dom"/>
</dbReference>
<keyword evidence="7" id="KW-0347">Helicase</keyword>
<feature type="domain" description="HD Cas3-type" evidence="11">
    <location>
        <begin position="15"/>
        <end position="252"/>
    </location>
</feature>
<accession>A0A2J8AZU3</accession>
<keyword evidence="5" id="KW-0547">Nucleotide-binding</keyword>
<dbReference type="InterPro" id="IPR006474">
    <property type="entry name" value="Helicase_Cas3_CRISPR-ass_core"/>
</dbReference>
<comment type="similarity">
    <text evidence="1">In the N-terminal section; belongs to the CRISPR-associated nuclease Cas3-HD family.</text>
</comment>
<dbReference type="NCBIfam" id="TIGR01596">
    <property type="entry name" value="cas3_HD"/>
    <property type="match status" value="1"/>
</dbReference>
<name>A0A2J8AZU3_9FIRM</name>
<dbReference type="InterPro" id="IPR011545">
    <property type="entry name" value="DEAD/DEAH_box_helicase_dom"/>
</dbReference>
<dbReference type="InterPro" id="IPR014001">
    <property type="entry name" value="Helicase_ATP-bd"/>
</dbReference>
<evidence type="ECO:0000256" key="7">
    <source>
        <dbReference type="ARBA" id="ARBA00022806"/>
    </source>
</evidence>
<dbReference type="InterPro" id="IPR006483">
    <property type="entry name" value="CRISPR-assoc_Cas3_HD"/>
</dbReference>
<evidence type="ECO:0000256" key="4">
    <source>
        <dbReference type="ARBA" id="ARBA00022723"/>
    </source>
</evidence>
<keyword evidence="8" id="KW-0067">ATP-binding</keyword>
<gene>
    <name evidence="12" type="ORF">B7R76_06750</name>
</gene>
<dbReference type="Pfam" id="PF18395">
    <property type="entry name" value="Cas3_C"/>
    <property type="match status" value="1"/>
</dbReference>
<feature type="domain" description="Helicase ATP-binding" evidence="10">
    <location>
        <begin position="326"/>
        <end position="525"/>
    </location>
</feature>
<organism evidence="12 13">
    <name type="scientific">Mageeibacillus indolicus</name>
    <dbReference type="NCBI Taxonomy" id="884684"/>
    <lineage>
        <taxon>Bacteria</taxon>
        <taxon>Bacillati</taxon>
        <taxon>Bacillota</taxon>
        <taxon>Clostridia</taxon>
        <taxon>Eubacteriales</taxon>
        <taxon>Oscillospiraceae</taxon>
        <taxon>Mageeibacillus</taxon>
    </lineage>
</organism>
<dbReference type="GO" id="GO:0046872">
    <property type="term" value="F:metal ion binding"/>
    <property type="evidence" value="ECO:0007669"/>
    <property type="project" value="UniProtKB-KW"/>
</dbReference>
<keyword evidence="4" id="KW-0479">Metal-binding</keyword>
<protein>
    <submittedName>
        <fullName evidence="12">CRISPR-associated helicase/endonuclease Cas3</fullName>
    </submittedName>
</protein>
<proteinExistence type="inferred from homology"/>